<comment type="caution">
    <text evidence="2">The sequence shown here is derived from an EMBL/GenBank/DDBJ whole genome shotgun (WGS) entry which is preliminary data.</text>
</comment>
<proteinExistence type="predicted"/>
<feature type="domain" description="VOC" evidence="1">
    <location>
        <begin position="1"/>
        <end position="117"/>
    </location>
</feature>
<dbReference type="OrthoDB" id="3827654at2"/>
<dbReference type="Proteomes" id="UP000319210">
    <property type="component" value="Unassembled WGS sequence"/>
</dbReference>
<dbReference type="InterPro" id="IPR037523">
    <property type="entry name" value="VOC_core"/>
</dbReference>
<gene>
    <name evidence="2" type="ORF">SCA03_12370</name>
</gene>
<evidence type="ECO:0000313" key="2">
    <source>
        <dbReference type="EMBL" id="GEB48686.1"/>
    </source>
</evidence>
<dbReference type="RefSeq" id="WP_051846213.1">
    <property type="nucleotide sequence ID" value="NZ_BJMM01000004.1"/>
</dbReference>
<evidence type="ECO:0000313" key="3">
    <source>
        <dbReference type="Proteomes" id="UP000319210"/>
    </source>
</evidence>
<accession>A0A4Y3QTE2</accession>
<name>A0A4Y3QTE2_STRCI</name>
<evidence type="ECO:0000259" key="1">
    <source>
        <dbReference type="PROSITE" id="PS51819"/>
    </source>
</evidence>
<sequence length="129" mass="14050">MRVSYEVFHKDVAELVRFYVAVLGFEGPENPGASDYVVVTRGEVRVGCCRHGDADDTPRKPPAGSEIVLRVDDVEAEHARVVAAGWPLADPLMTRPWGMTDFRVFDPSGQYLRITNTRAAAGESSGAGE</sequence>
<dbReference type="AlphaFoldDB" id="A0A4Y3QTE2"/>
<dbReference type="InterPro" id="IPR029068">
    <property type="entry name" value="Glyas_Bleomycin-R_OHBP_Dase"/>
</dbReference>
<keyword evidence="3" id="KW-1185">Reference proteome</keyword>
<dbReference type="EMBL" id="BJMM01000004">
    <property type="protein sequence ID" value="GEB48686.1"/>
    <property type="molecule type" value="Genomic_DNA"/>
</dbReference>
<dbReference type="PROSITE" id="PS51819">
    <property type="entry name" value="VOC"/>
    <property type="match status" value="1"/>
</dbReference>
<dbReference type="SUPFAM" id="SSF54593">
    <property type="entry name" value="Glyoxalase/Bleomycin resistance protein/Dihydroxybiphenyl dioxygenase"/>
    <property type="match status" value="1"/>
</dbReference>
<organism evidence="2 3">
    <name type="scientific">Streptomyces cacaoi</name>
    <dbReference type="NCBI Taxonomy" id="1898"/>
    <lineage>
        <taxon>Bacteria</taxon>
        <taxon>Bacillati</taxon>
        <taxon>Actinomycetota</taxon>
        <taxon>Actinomycetes</taxon>
        <taxon>Kitasatosporales</taxon>
        <taxon>Streptomycetaceae</taxon>
        <taxon>Streptomyces</taxon>
    </lineage>
</organism>
<protein>
    <recommendedName>
        <fullName evidence="1">VOC domain-containing protein</fullName>
    </recommendedName>
</protein>
<reference evidence="2 3" key="1">
    <citation type="submission" date="2019-06" db="EMBL/GenBank/DDBJ databases">
        <title>Whole genome shotgun sequence of Streptomyces cacaoi subsp. cacaoi NBRC 12748.</title>
        <authorList>
            <person name="Hosoyama A."/>
            <person name="Uohara A."/>
            <person name="Ohji S."/>
            <person name="Ichikawa N."/>
        </authorList>
    </citation>
    <scope>NUCLEOTIDE SEQUENCE [LARGE SCALE GENOMIC DNA]</scope>
    <source>
        <strain evidence="2 3">NBRC 12748</strain>
    </source>
</reference>
<dbReference type="InterPro" id="IPR004360">
    <property type="entry name" value="Glyas_Fos-R_dOase_dom"/>
</dbReference>
<dbReference type="Pfam" id="PF00903">
    <property type="entry name" value="Glyoxalase"/>
    <property type="match status" value="1"/>
</dbReference>
<dbReference type="Gene3D" id="3.10.180.10">
    <property type="entry name" value="2,3-Dihydroxybiphenyl 1,2-Dioxygenase, domain 1"/>
    <property type="match status" value="1"/>
</dbReference>